<protein>
    <submittedName>
        <fullName evidence="1">Uncharacterized protein</fullName>
    </submittedName>
</protein>
<name>A0ABQ9H6Y7_9NEOP</name>
<keyword evidence="2" id="KW-1185">Reference proteome</keyword>
<comment type="caution">
    <text evidence="1">The sequence shown here is derived from an EMBL/GenBank/DDBJ whole genome shotgun (WGS) entry which is preliminary data.</text>
</comment>
<reference evidence="1 2" key="1">
    <citation type="submission" date="2023-02" db="EMBL/GenBank/DDBJ databases">
        <title>LHISI_Scaffold_Assembly.</title>
        <authorList>
            <person name="Stuart O.P."/>
            <person name="Cleave R."/>
            <person name="Magrath M.J.L."/>
            <person name="Mikheyev A.S."/>
        </authorList>
    </citation>
    <scope>NUCLEOTIDE SEQUENCE [LARGE SCALE GENOMIC DNA]</scope>
    <source>
        <strain evidence="1">Daus_M_001</strain>
        <tissue evidence="1">Leg muscle</tissue>
    </source>
</reference>
<gene>
    <name evidence="1" type="ORF">PR048_020707</name>
</gene>
<dbReference type="Proteomes" id="UP001159363">
    <property type="component" value="Chromosome 6"/>
</dbReference>
<accession>A0ABQ9H6Y7</accession>
<sequence>MSAQVLVDVEGVLVVVVSKHGELRVARTVHSGGVFTLQVYALWSGMREPSYHVTYHTRNLALVAPALLHHTCGEKLQVGGSLNYEVLRADESEVRKTGFLWKKMKCKDATGEREDKCGNIRHVSYTRASLLGSTDTRFNSHRLYTHSTELACNLGITAQTLDIRGRVSLEARVDFDLSTTKPIQVERPHECLADSIVSLAPVAAVAERLARSPPTKANRVQTPAGSLPDYRIWESCRTMPLVGGFSRGSPVSPAPSFRRCSILTSITLIGSQDLAVKSRPNLFSHSSCHLRVLVLRRGTEEPGHKPASFVSVSGVPLHLPRHILAFLSCKVVRQMLTINTFMDGGSGNEMSCSVLQLNNARVGYSIIYIPRAVFTIIRACRHIPSYLPKHEHEVAEPLSVHEHRHQAALRPARVNAEGANRSQYSTLGVPIPIVFWTSSSCSASRGFYVPLIVAVLQETAMSRRREAGQGEMGKLLTYVAL</sequence>
<evidence type="ECO:0000313" key="1">
    <source>
        <dbReference type="EMBL" id="KAJ8880084.1"/>
    </source>
</evidence>
<proteinExistence type="predicted"/>
<evidence type="ECO:0000313" key="2">
    <source>
        <dbReference type="Proteomes" id="UP001159363"/>
    </source>
</evidence>
<dbReference type="EMBL" id="JARBHB010000007">
    <property type="protein sequence ID" value="KAJ8880084.1"/>
    <property type="molecule type" value="Genomic_DNA"/>
</dbReference>
<organism evidence="1 2">
    <name type="scientific">Dryococelus australis</name>
    <dbReference type="NCBI Taxonomy" id="614101"/>
    <lineage>
        <taxon>Eukaryota</taxon>
        <taxon>Metazoa</taxon>
        <taxon>Ecdysozoa</taxon>
        <taxon>Arthropoda</taxon>
        <taxon>Hexapoda</taxon>
        <taxon>Insecta</taxon>
        <taxon>Pterygota</taxon>
        <taxon>Neoptera</taxon>
        <taxon>Polyneoptera</taxon>
        <taxon>Phasmatodea</taxon>
        <taxon>Verophasmatodea</taxon>
        <taxon>Anareolatae</taxon>
        <taxon>Phasmatidae</taxon>
        <taxon>Eurycanthinae</taxon>
        <taxon>Dryococelus</taxon>
    </lineage>
</organism>